<reference evidence="1" key="1">
    <citation type="journal article" date="2021" name="Open Biol.">
        <title>Shared evolutionary footprints suggest mitochondrial oxidative damage underlies multiple complex I losses in fungi.</title>
        <authorList>
            <person name="Schikora-Tamarit M.A."/>
            <person name="Marcet-Houben M."/>
            <person name="Nosek J."/>
            <person name="Gabaldon T."/>
        </authorList>
    </citation>
    <scope>NUCLEOTIDE SEQUENCE</scope>
    <source>
        <strain evidence="1">NCAIM Y.01608</strain>
    </source>
</reference>
<reference evidence="1" key="2">
    <citation type="submission" date="2021-01" db="EMBL/GenBank/DDBJ databases">
        <authorList>
            <person name="Schikora-Tamarit M.A."/>
        </authorList>
    </citation>
    <scope>NUCLEOTIDE SEQUENCE</scope>
    <source>
        <strain evidence="1">NCAIM Y.01608</strain>
    </source>
</reference>
<accession>A0A9P8PTH4</accession>
<evidence type="ECO:0000313" key="1">
    <source>
        <dbReference type="EMBL" id="KAH3678053.1"/>
    </source>
</evidence>
<keyword evidence="2" id="KW-1185">Reference proteome</keyword>
<dbReference type="AlphaFoldDB" id="A0A9P8PTH4"/>
<organism evidence="1 2">
    <name type="scientific">Ogataea polymorpha</name>
    <dbReference type="NCBI Taxonomy" id="460523"/>
    <lineage>
        <taxon>Eukaryota</taxon>
        <taxon>Fungi</taxon>
        <taxon>Dikarya</taxon>
        <taxon>Ascomycota</taxon>
        <taxon>Saccharomycotina</taxon>
        <taxon>Pichiomycetes</taxon>
        <taxon>Pichiales</taxon>
        <taxon>Pichiaceae</taxon>
        <taxon>Ogataea</taxon>
    </lineage>
</organism>
<evidence type="ECO:0000313" key="2">
    <source>
        <dbReference type="Proteomes" id="UP000788993"/>
    </source>
</evidence>
<comment type="caution">
    <text evidence="1">The sequence shown here is derived from an EMBL/GenBank/DDBJ whole genome shotgun (WGS) entry which is preliminary data.</text>
</comment>
<proteinExistence type="predicted"/>
<dbReference type="Proteomes" id="UP000788993">
    <property type="component" value="Unassembled WGS sequence"/>
</dbReference>
<sequence length="171" mass="18474">MAGPLPNLLASKSAVSVCEYDEYRATDATDESESMISSLTLLLVLSTWCSVESPWSKHHLSEPISQLVFTVRYSFRARMSLTTGALDWASSAASSVPSTSSPSLALISHAASLSLREDPANSPKLSSIRLISLFLCSSSYRNFPKANSGDGFSTVLFSTERLGTAWRNNLT</sequence>
<name>A0A9P8PTH4_9ASCO</name>
<gene>
    <name evidence="1" type="ORF">OGATHE_000708</name>
</gene>
<protein>
    <submittedName>
        <fullName evidence="1">Uncharacterized protein</fullName>
    </submittedName>
</protein>
<dbReference type="EMBL" id="JAEUBD010000095">
    <property type="protein sequence ID" value="KAH3678053.1"/>
    <property type="molecule type" value="Genomic_DNA"/>
</dbReference>